<comment type="caution">
    <text evidence="1">The sequence shown here is derived from an EMBL/GenBank/DDBJ whole genome shotgun (WGS) entry which is preliminary data.</text>
</comment>
<reference evidence="1 2" key="1">
    <citation type="journal article" date="2018" name="Nat. Biotechnol.">
        <title>A standardized bacterial taxonomy based on genome phylogeny substantially revises the tree of life.</title>
        <authorList>
            <person name="Parks D.H."/>
            <person name="Chuvochina M."/>
            <person name="Waite D.W."/>
            <person name="Rinke C."/>
            <person name="Skarshewski A."/>
            <person name="Chaumeil P.A."/>
            <person name="Hugenholtz P."/>
        </authorList>
    </citation>
    <scope>NUCLEOTIDE SEQUENCE [LARGE SCALE GENOMIC DNA]</scope>
    <source>
        <strain evidence="1">UBA10707</strain>
    </source>
</reference>
<name>A0A356LK92_9BURK</name>
<evidence type="ECO:0000313" key="2">
    <source>
        <dbReference type="Proteomes" id="UP000264036"/>
    </source>
</evidence>
<evidence type="ECO:0000313" key="1">
    <source>
        <dbReference type="EMBL" id="HBP31138.1"/>
    </source>
</evidence>
<accession>A0A356LK92</accession>
<dbReference type="EMBL" id="DOEK01000035">
    <property type="protein sequence ID" value="HBP31138.1"/>
    <property type="molecule type" value="Genomic_DNA"/>
</dbReference>
<gene>
    <name evidence="1" type="ORF">DD666_17230</name>
</gene>
<organism evidence="1 2">
    <name type="scientific">Advenella kashmirensis</name>
    <dbReference type="NCBI Taxonomy" id="310575"/>
    <lineage>
        <taxon>Bacteria</taxon>
        <taxon>Pseudomonadati</taxon>
        <taxon>Pseudomonadota</taxon>
        <taxon>Betaproteobacteria</taxon>
        <taxon>Burkholderiales</taxon>
        <taxon>Alcaligenaceae</taxon>
    </lineage>
</organism>
<sequence length="75" mass="8520">MWKQCRQRVPATIAWQMLRCLEGKVWASSVLYFADSGGSGTAGIIAPIARKMQGAIQKLHFWCIPILRCRCLRLK</sequence>
<protein>
    <submittedName>
        <fullName evidence="1">Uncharacterized protein</fullName>
    </submittedName>
</protein>
<dbReference type="Proteomes" id="UP000264036">
    <property type="component" value="Unassembled WGS sequence"/>
</dbReference>
<proteinExistence type="predicted"/>
<dbReference type="AlphaFoldDB" id="A0A356LK92"/>